<keyword evidence="9" id="KW-1185">Reference proteome</keyword>
<dbReference type="Pfam" id="PF16582">
    <property type="entry name" value="TPP_enzyme_M_2"/>
    <property type="match status" value="1"/>
</dbReference>
<dbReference type="InterPro" id="IPR032264">
    <property type="entry name" value="MenD_middle"/>
</dbReference>
<dbReference type="SFLD" id="SFLDG00180">
    <property type="entry name" value="muconate_cycloisomerase"/>
    <property type="match status" value="1"/>
</dbReference>
<organism evidence="8 9">
    <name type="scientific">Mikania micrantha</name>
    <name type="common">bitter vine</name>
    <dbReference type="NCBI Taxonomy" id="192012"/>
    <lineage>
        <taxon>Eukaryota</taxon>
        <taxon>Viridiplantae</taxon>
        <taxon>Streptophyta</taxon>
        <taxon>Embryophyta</taxon>
        <taxon>Tracheophyta</taxon>
        <taxon>Spermatophyta</taxon>
        <taxon>Magnoliopsida</taxon>
        <taxon>eudicotyledons</taxon>
        <taxon>Gunneridae</taxon>
        <taxon>Pentapetalae</taxon>
        <taxon>asterids</taxon>
        <taxon>campanulids</taxon>
        <taxon>Asterales</taxon>
        <taxon>Asteraceae</taxon>
        <taxon>Asteroideae</taxon>
        <taxon>Heliantheae alliance</taxon>
        <taxon>Eupatorieae</taxon>
        <taxon>Mikania</taxon>
    </lineage>
</organism>
<dbReference type="PANTHER" id="PTHR42916:SF1">
    <property type="entry name" value="PROTEIN PHYLLO, CHLOROPLASTIC"/>
    <property type="match status" value="1"/>
</dbReference>
<dbReference type="Gene3D" id="3.40.50.970">
    <property type="match status" value="2"/>
</dbReference>
<dbReference type="PROSITE" id="PS00909">
    <property type="entry name" value="MR_MLE_2"/>
    <property type="match status" value="1"/>
</dbReference>
<keyword evidence="4" id="KW-0786">Thiamine pyrophosphate</keyword>
<evidence type="ECO:0000259" key="7">
    <source>
        <dbReference type="SMART" id="SM00922"/>
    </source>
</evidence>
<dbReference type="NCBIfam" id="TIGR01927">
    <property type="entry name" value="menC_gam_Gplu"/>
    <property type="match status" value="1"/>
</dbReference>
<dbReference type="EMBL" id="SZYD01000010">
    <property type="protein sequence ID" value="KAD4982984.1"/>
    <property type="molecule type" value="Genomic_DNA"/>
</dbReference>
<dbReference type="Gene3D" id="3.30.390.10">
    <property type="entry name" value="Enolase-like, N-terminal domain"/>
    <property type="match status" value="1"/>
</dbReference>
<proteinExistence type="inferred from homology"/>
<dbReference type="GO" id="GO:0070204">
    <property type="term" value="F:2-succinyl-5-enolpyruvyl-6-hydroxy-3-cyclohexene-1-carboxylic-acid synthase activity"/>
    <property type="evidence" value="ECO:0007669"/>
    <property type="project" value="InterPro"/>
</dbReference>
<dbReference type="SUPFAM" id="SSF52518">
    <property type="entry name" value="Thiamin diphosphate-binding fold (THDP-binding)"/>
    <property type="match status" value="2"/>
</dbReference>
<dbReference type="Pfam" id="PF00561">
    <property type="entry name" value="Abhydrolase_1"/>
    <property type="match status" value="1"/>
</dbReference>
<dbReference type="Gene3D" id="3.20.20.120">
    <property type="entry name" value="Enolase-like C-terminal domain"/>
    <property type="match status" value="1"/>
</dbReference>
<dbReference type="InterPro" id="IPR029035">
    <property type="entry name" value="DHS-like_NAD/FAD-binding_dom"/>
</dbReference>
<dbReference type="InterPro" id="IPR004433">
    <property type="entry name" value="MenaQ_synth_MenD"/>
</dbReference>
<dbReference type="InterPro" id="IPR012001">
    <property type="entry name" value="Thiamin_PyroP_enz_TPP-bd_dom"/>
</dbReference>
<dbReference type="GO" id="GO:0003676">
    <property type="term" value="F:nucleic acid binding"/>
    <property type="evidence" value="ECO:0007669"/>
    <property type="project" value="InterPro"/>
</dbReference>
<dbReference type="PANTHER" id="PTHR42916">
    <property type="entry name" value="2-SUCCINYL-5-ENOLPYRUVYL-6-HYDROXY-3-CYCLOHEXENE-1-CARBOXYLATE SYNTHASE"/>
    <property type="match status" value="1"/>
</dbReference>
<protein>
    <recommendedName>
        <fullName evidence="7">Mandelate racemase/muconate lactonizing enzyme C-terminal domain-containing protein</fullName>
    </recommendedName>
</protein>
<evidence type="ECO:0000313" key="8">
    <source>
        <dbReference type="EMBL" id="KAD4982984.1"/>
    </source>
</evidence>
<dbReference type="InterPro" id="IPR011766">
    <property type="entry name" value="TPP_enzyme_TPP-bd"/>
</dbReference>
<dbReference type="InterPro" id="IPR036849">
    <property type="entry name" value="Enolase-like_C_sf"/>
</dbReference>
<dbReference type="GO" id="GO:0009063">
    <property type="term" value="P:amino acid catabolic process"/>
    <property type="evidence" value="ECO:0007669"/>
    <property type="project" value="InterPro"/>
</dbReference>
<dbReference type="InterPro" id="IPR029017">
    <property type="entry name" value="Enolase-like_N"/>
</dbReference>
<dbReference type="InterPro" id="IPR029058">
    <property type="entry name" value="AB_hydrolase_fold"/>
</dbReference>
<reference evidence="8 9" key="1">
    <citation type="submission" date="2019-05" db="EMBL/GenBank/DDBJ databases">
        <title>Mikania micrantha, genome provides insights into the molecular mechanism of rapid growth.</title>
        <authorList>
            <person name="Liu B."/>
        </authorList>
    </citation>
    <scope>NUCLEOTIDE SEQUENCE [LARGE SCALE GENOMIC DNA]</scope>
    <source>
        <strain evidence="8">NLD-2019</strain>
        <tissue evidence="8">Leaf</tissue>
    </source>
</reference>
<evidence type="ECO:0000256" key="5">
    <source>
        <dbReference type="ARBA" id="ARBA00023211"/>
    </source>
</evidence>
<evidence type="ECO:0000256" key="4">
    <source>
        <dbReference type="ARBA" id="ARBA00023052"/>
    </source>
</evidence>
<dbReference type="Gene3D" id="3.30.420.10">
    <property type="entry name" value="Ribonuclease H-like superfamily/Ribonuclease H"/>
    <property type="match status" value="1"/>
</dbReference>
<dbReference type="SFLD" id="SFLDS00001">
    <property type="entry name" value="Enolase"/>
    <property type="match status" value="1"/>
</dbReference>
<dbReference type="SUPFAM" id="SSF51604">
    <property type="entry name" value="Enolase C-terminal domain-like"/>
    <property type="match status" value="1"/>
</dbReference>
<evidence type="ECO:0000313" key="9">
    <source>
        <dbReference type="Proteomes" id="UP000326396"/>
    </source>
</evidence>
<dbReference type="OrthoDB" id="8119704at2759"/>
<dbReference type="InterPro" id="IPR013342">
    <property type="entry name" value="Mandelate_racemase_C"/>
</dbReference>
<dbReference type="InterPro" id="IPR036397">
    <property type="entry name" value="RNaseH_sf"/>
</dbReference>
<dbReference type="InterPro" id="IPR000073">
    <property type="entry name" value="AB_hydrolase_1"/>
</dbReference>
<dbReference type="GO" id="GO:0016787">
    <property type="term" value="F:hydrolase activity"/>
    <property type="evidence" value="ECO:0007669"/>
    <property type="project" value="UniProtKB-ARBA"/>
</dbReference>
<sequence length="1889" mass="210108">MNLYHLPSSASSILPFYTTTLPPCKTTVKAPSSRRRFTHLRQRSYGRNFKIVRCSIQEEVKFLEAGEAERLLATCITRTLHPALTLESGLEKIKDAVEELKSKPCSAKAGMYRFQIAVSPGSKALSWFCCQEPSWGVFPQFFVSTGVKNSTNKLLSFSRTRGVFGIGAAFYIKTHFCSVSADQIPFRRYQSVDSMHPMAYGLFENKSSYMFIPQIELVESDGLSILTATLAWDETSLCPYEEAFDVILCLTTALAMPAADKCLNRCVSSVLRKFNIMVDEHAQMVCKNALLLTDGCLEYMELENASLSSQFSLRLSATTTISNNMLDQSLDIGCSLRESSNINTLWASLMIEECYRLGLTYFCIAPGSRSSPLAIAATSHPMINCIACFDERSLAYHAIGYARGCHKPAVVITSSGTAVSNLLPAVVEASQDFLPLLLLTADRPPELLDTGANQAINQVNHYGSFVRHFFSLPAPTDIISTRMVLTTVDSAVYHATASPCGPVHINCSFREPLENTPQEWSENCLKGIEFWVLSGQPFTTYISSHNSFAHSNLAAVLGIIQEAQRGLLLIGAVFEEDDIYAALLLAKHLKWPVVADILSGLRLRKYKISISKPNEGILFVDHLDHALLSAEVKQWIKPDVIVQIGSRITSKRISQMLQDCFPCPYMLIDNHPSRHDPSHIITHRIHSSITQFTNWVLESCVTTHINSKWINFLCSINMMVDWEMSFLINSENSLTEPYVAYITSEALDYGSTMFVGNSMPIRDADMYANGSSMGEFICGNDTSSTSGFPLHWIQVVGNRGASGIDGLLSTAVGFAVGHNKKVVCVIGDVSFLHDTNGLALLKQRISRKQMTILVINNHGGAIFSLLPIANTAEEEILNKYFYTSHNVGIQSLCSAHSVKHVQVHTKSELQNALIKSQHEEVDCVIEVESSIDANANFHGYLRQFACQAASHAFSTISQLSVLNSLHDSRSFKIRKLESFQYRSVLDLLFSIKRDFFRNLLLNAVNFCHDRIQLNAPLTTTPIGNHHSKHYREGFVLTMHLEDGNTGIGEVAPLGAHKENLLDVKEQLQFLTHVIEGIPLHPSLPLLKGSFSNWISTNLGIPPDSLLPCVRCGLEMAILNAISAAERCTMLNLLHPHSPKEECSAKLSNVNICALLDSDGTPEEVACLAATLVEEGFTAIKLKVARRANPIQDAIVVQEIRKKIGFQVQLRADANRKWSFDNALQFGFNVKDCALQYIEEPVDDEDDIIKFCEESGLPVALDETIDNLHENPLKMLARFKHNGIVAVVIKPSFVGGFEKAALIARWAQQEGKMAVVSAAFESGLALSAYVQFSCFLEMQNAELCKIMNKEPPSPVAHGLGTYKWLKDDVTTDPICIRCDAANGFMVASVFNAAQTLTNFNINQNSIIQSFKANEVQNYQIKVDVEGATFSIYMQELGDKRNDNVVVFLHGFLGSSEDWIPVMKAMSASSRCIALDLPGHGGSKMQVDDDMNIGATLSMKVVANMLHKLFLSLTTSKVTVVGYSMGARIALYLALRCSNMVKGVVLISGSPGLDDEVKRKVRSVKDDFLACAMISNGLDLFTETWYSGELWRSLRSHPRFNQIVASRKKHHDVRALSKALSDLGTGRQPSLWEDLKHNKSSILLIVGDKDDKFKRIAHSMWSKLEDGDNDPVKHLHTMVKVPNSGHAVHIENPLHVMEFYTNENFDGKYMEGNIRSSMDLVTDGINICHAIVDRVKRNYEAIVLDFQWRTPGLTSDEERELMELSNLIATMKFITGNDCWQWNMGTNVANQPAPMAFRSNIRTITSDSASSKYHIYYDNKTIETTITTKASVTEQWINEILLAHAQDSMVVVGLDVEWRPHPIRFMINKSATLQLCIDTKGLICENRYQEN</sequence>
<evidence type="ECO:0000256" key="6">
    <source>
        <dbReference type="ARBA" id="ARBA00023239"/>
    </source>
</evidence>
<dbReference type="HAMAP" id="MF_01659">
    <property type="entry name" value="MenD"/>
    <property type="match status" value="1"/>
</dbReference>
<evidence type="ECO:0000256" key="2">
    <source>
        <dbReference type="ARBA" id="ARBA00022723"/>
    </source>
</evidence>
<dbReference type="SMART" id="SM00922">
    <property type="entry name" value="MR_MLE"/>
    <property type="match status" value="1"/>
</dbReference>
<dbReference type="GO" id="GO:0046872">
    <property type="term" value="F:metal ion binding"/>
    <property type="evidence" value="ECO:0007669"/>
    <property type="project" value="UniProtKB-KW"/>
</dbReference>
<dbReference type="Gene3D" id="3.40.50.1220">
    <property type="entry name" value="TPP-binding domain"/>
    <property type="match status" value="1"/>
</dbReference>
<dbReference type="InterPro" id="IPR029065">
    <property type="entry name" value="Enolase_C-like"/>
</dbReference>
<feature type="domain" description="Mandelate racemase/muconate lactonizing enzyme C-terminal" evidence="7">
    <location>
        <begin position="1161"/>
        <end position="1257"/>
    </location>
</feature>
<comment type="caution">
    <text evidence="8">The sequence shown here is derived from an EMBL/GenBank/DDBJ whole genome shotgun (WGS) entry which is preliminary data.</text>
</comment>
<dbReference type="SUPFAM" id="SSF53474">
    <property type="entry name" value="alpha/beta-Hydrolases"/>
    <property type="match status" value="1"/>
</dbReference>
<dbReference type="SUPFAM" id="SSF54826">
    <property type="entry name" value="Enolase N-terminal domain-like"/>
    <property type="match status" value="1"/>
</dbReference>
<dbReference type="GO" id="GO:0016829">
    <property type="term" value="F:lyase activity"/>
    <property type="evidence" value="ECO:0007669"/>
    <property type="project" value="UniProtKB-KW"/>
</dbReference>
<dbReference type="Gene3D" id="3.40.50.1820">
    <property type="entry name" value="alpha/beta hydrolase"/>
    <property type="match status" value="1"/>
</dbReference>
<dbReference type="GO" id="GO:0009234">
    <property type="term" value="P:menaquinone biosynthetic process"/>
    <property type="evidence" value="ECO:0007669"/>
    <property type="project" value="InterPro"/>
</dbReference>
<dbReference type="GO" id="GO:0030976">
    <property type="term" value="F:thiamine pyrophosphate binding"/>
    <property type="evidence" value="ECO:0007669"/>
    <property type="project" value="InterPro"/>
</dbReference>
<gene>
    <name evidence="8" type="ORF">E3N88_19655</name>
</gene>
<keyword evidence="6" id="KW-0456">Lyase</keyword>
<keyword evidence="3" id="KW-0460">Magnesium</keyword>
<evidence type="ECO:0000256" key="3">
    <source>
        <dbReference type="ARBA" id="ARBA00022842"/>
    </source>
</evidence>
<accession>A0A5N6NQ67</accession>
<dbReference type="Pfam" id="PF02775">
    <property type="entry name" value="TPP_enzyme_C"/>
    <property type="match status" value="1"/>
</dbReference>
<keyword evidence="1" id="KW-0808">Transferase</keyword>
<dbReference type="Proteomes" id="UP000326396">
    <property type="component" value="Linkage Group LG18"/>
</dbReference>
<dbReference type="InterPro" id="IPR029061">
    <property type="entry name" value="THDP-binding"/>
</dbReference>
<dbReference type="NCBIfam" id="TIGR00173">
    <property type="entry name" value="menD"/>
    <property type="match status" value="1"/>
</dbReference>
<name>A0A5N6NQ67_9ASTR</name>
<dbReference type="CDD" id="cd07037">
    <property type="entry name" value="TPP_PYR_MenD"/>
    <property type="match status" value="1"/>
</dbReference>
<evidence type="ECO:0000256" key="1">
    <source>
        <dbReference type="ARBA" id="ARBA00022679"/>
    </source>
</evidence>
<dbReference type="SFLD" id="SFLDF00009">
    <property type="entry name" value="o-succinylbenzoate_synthase"/>
    <property type="match status" value="1"/>
</dbReference>
<keyword evidence="5" id="KW-0464">Manganese</keyword>
<dbReference type="Pfam" id="PF02776">
    <property type="entry name" value="TPP_enzyme_N"/>
    <property type="match status" value="1"/>
</dbReference>
<dbReference type="SUPFAM" id="SSF52467">
    <property type="entry name" value="DHS-like NAD/FAD-binding domain"/>
    <property type="match status" value="1"/>
</dbReference>
<dbReference type="Pfam" id="PF13378">
    <property type="entry name" value="MR_MLE_C"/>
    <property type="match status" value="1"/>
</dbReference>
<keyword evidence="2" id="KW-0479">Metal-binding</keyword>
<dbReference type="InterPro" id="IPR018110">
    <property type="entry name" value="Mandel_Rmase/mucon_lact_enz_CS"/>
</dbReference>
<dbReference type="CDD" id="cd02009">
    <property type="entry name" value="TPP_SHCHC_synthase"/>
    <property type="match status" value="1"/>
</dbReference>